<feature type="transmembrane region" description="Helical" evidence="5">
    <location>
        <begin position="102"/>
        <end position="120"/>
    </location>
</feature>
<dbReference type="Proteomes" id="UP001500603">
    <property type="component" value="Unassembled WGS sequence"/>
</dbReference>
<dbReference type="InterPro" id="IPR049453">
    <property type="entry name" value="Memb_transporter_dom"/>
</dbReference>
<evidence type="ECO:0000256" key="5">
    <source>
        <dbReference type="SAM" id="Phobius"/>
    </source>
</evidence>
<protein>
    <submittedName>
        <fullName evidence="7">Aromatic acid exporter family protein</fullName>
    </submittedName>
</protein>
<dbReference type="RefSeq" id="WP_345493718.1">
    <property type="nucleotide sequence ID" value="NZ_BAABJM010000001.1"/>
</dbReference>
<feature type="transmembrane region" description="Helical" evidence="5">
    <location>
        <begin position="152"/>
        <end position="171"/>
    </location>
</feature>
<feature type="transmembrane region" description="Helical" evidence="5">
    <location>
        <begin position="30"/>
        <end position="51"/>
    </location>
</feature>
<reference evidence="8" key="1">
    <citation type="journal article" date="2019" name="Int. J. Syst. Evol. Microbiol.">
        <title>The Global Catalogue of Microorganisms (GCM) 10K type strain sequencing project: providing services to taxonomists for standard genome sequencing and annotation.</title>
        <authorList>
            <consortium name="The Broad Institute Genomics Platform"/>
            <consortium name="The Broad Institute Genome Sequencing Center for Infectious Disease"/>
            <person name="Wu L."/>
            <person name="Ma J."/>
        </authorList>
    </citation>
    <scope>NUCLEOTIDE SEQUENCE [LARGE SCALE GENOMIC DNA]</scope>
    <source>
        <strain evidence="8">JCM 18298</strain>
    </source>
</reference>
<comment type="subcellular location">
    <subcellularLocation>
        <location evidence="1">Membrane</location>
        <topology evidence="1">Multi-pass membrane protein</topology>
    </subcellularLocation>
</comment>
<accession>A0ABP9JXC9</accession>
<dbReference type="Pfam" id="PF13515">
    <property type="entry name" value="FUSC_2"/>
    <property type="match status" value="1"/>
</dbReference>
<evidence type="ECO:0000259" key="6">
    <source>
        <dbReference type="Pfam" id="PF13515"/>
    </source>
</evidence>
<keyword evidence="3 5" id="KW-1133">Transmembrane helix</keyword>
<evidence type="ECO:0000313" key="8">
    <source>
        <dbReference type="Proteomes" id="UP001500603"/>
    </source>
</evidence>
<evidence type="ECO:0000313" key="7">
    <source>
        <dbReference type="EMBL" id="GAA5045154.1"/>
    </source>
</evidence>
<dbReference type="EMBL" id="BAABJM010000001">
    <property type="protein sequence ID" value="GAA5045154.1"/>
    <property type="molecule type" value="Genomic_DNA"/>
</dbReference>
<sequence length="382" mass="40744">MIGLNYRVVDARASGITRLRNSWTRLRRSALPILQCALGAALAWFVAHSIVGHPQPFFAPTAAVVSIGVAFGARVRRSVELLVGVTVGIGIGDLFISRAGTGVWQIALVVAVAMAAAVFLDGGSIITMQAAGSAVLVATLLPPSAGGGFSRMIDALVGGLVGVVVVAAIPLHPVRRARVQAAEVLAVMGRSLTDCADGLLEQDAEKVRIALTAVRATQPKIDSLRSALEGGREISRISPLYWNSRPRFEAIKATADPLDNAIRNTRVLLRRSLTLVQDDEILDPRLIDAMERLGRSIDVLRRMMLADPGEQPDQAEAARVLRSIAKEARPELVVGAGLSAHVVFAQLRSILVDLMQVCGLQRISAMALLPPTVRNPYVPPEQ</sequence>
<organism evidence="7 8">
    <name type="scientific">Nocardia callitridis</name>
    <dbReference type="NCBI Taxonomy" id="648753"/>
    <lineage>
        <taxon>Bacteria</taxon>
        <taxon>Bacillati</taxon>
        <taxon>Actinomycetota</taxon>
        <taxon>Actinomycetes</taxon>
        <taxon>Mycobacteriales</taxon>
        <taxon>Nocardiaceae</taxon>
        <taxon>Nocardia</taxon>
    </lineage>
</organism>
<evidence type="ECO:0000256" key="2">
    <source>
        <dbReference type="ARBA" id="ARBA00022692"/>
    </source>
</evidence>
<name>A0ABP9JXC9_9NOCA</name>
<gene>
    <name evidence="7" type="ORF">GCM10023318_08930</name>
</gene>
<keyword evidence="2 5" id="KW-0812">Transmembrane</keyword>
<evidence type="ECO:0000256" key="3">
    <source>
        <dbReference type="ARBA" id="ARBA00022989"/>
    </source>
</evidence>
<feature type="transmembrane region" description="Helical" evidence="5">
    <location>
        <begin position="57"/>
        <end position="73"/>
    </location>
</feature>
<evidence type="ECO:0000256" key="4">
    <source>
        <dbReference type="ARBA" id="ARBA00023136"/>
    </source>
</evidence>
<proteinExistence type="predicted"/>
<keyword evidence="8" id="KW-1185">Reference proteome</keyword>
<comment type="caution">
    <text evidence="7">The sequence shown here is derived from an EMBL/GenBank/DDBJ whole genome shotgun (WGS) entry which is preliminary data.</text>
</comment>
<feature type="transmembrane region" description="Helical" evidence="5">
    <location>
        <begin position="127"/>
        <end position="146"/>
    </location>
</feature>
<evidence type="ECO:0000256" key="1">
    <source>
        <dbReference type="ARBA" id="ARBA00004141"/>
    </source>
</evidence>
<feature type="domain" description="Integral membrane bound transporter" evidence="6">
    <location>
        <begin position="42"/>
        <end position="165"/>
    </location>
</feature>
<keyword evidence="4 5" id="KW-0472">Membrane</keyword>